<evidence type="ECO:0000256" key="6">
    <source>
        <dbReference type="ARBA" id="ARBA00022679"/>
    </source>
</evidence>
<dbReference type="PANTHER" id="PTHR30027:SF3">
    <property type="entry name" value="16S RRNA (URACIL(1498)-N(3))-METHYLTRANSFERASE"/>
    <property type="match status" value="1"/>
</dbReference>
<dbReference type="AlphaFoldDB" id="A0A445MWZ3"/>
<comment type="catalytic activity">
    <reaction evidence="9 10">
        <text>uridine(1498) in 16S rRNA + S-adenosyl-L-methionine = N(3)-methyluridine(1498) in 16S rRNA + S-adenosyl-L-homocysteine + H(+)</text>
        <dbReference type="Rhea" id="RHEA:42920"/>
        <dbReference type="Rhea" id="RHEA-COMP:10283"/>
        <dbReference type="Rhea" id="RHEA-COMP:10284"/>
        <dbReference type="ChEBI" id="CHEBI:15378"/>
        <dbReference type="ChEBI" id="CHEBI:57856"/>
        <dbReference type="ChEBI" id="CHEBI:59789"/>
        <dbReference type="ChEBI" id="CHEBI:65315"/>
        <dbReference type="ChEBI" id="CHEBI:74502"/>
        <dbReference type="EC" id="2.1.1.193"/>
    </reaction>
</comment>
<dbReference type="InterPro" id="IPR029026">
    <property type="entry name" value="tRNA_m1G_MTases_N"/>
</dbReference>
<dbReference type="PIRSF" id="PIRSF015601">
    <property type="entry name" value="MTase_slr0722"/>
    <property type="match status" value="1"/>
</dbReference>
<dbReference type="EC" id="2.1.1.193" evidence="10"/>
<dbReference type="GO" id="GO:0070475">
    <property type="term" value="P:rRNA base methylation"/>
    <property type="evidence" value="ECO:0007669"/>
    <property type="project" value="TreeGrafter"/>
</dbReference>
<dbReference type="GO" id="GO:0005737">
    <property type="term" value="C:cytoplasm"/>
    <property type="evidence" value="ECO:0007669"/>
    <property type="project" value="UniProtKB-SubCell"/>
</dbReference>
<dbReference type="Pfam" id="PF20260">
    <property type="entry name" value="PUA_4"/>
    <property type="match status" value="1"/>
</dbReference>
<comment type="function">
    <text evidence="8 10">Specifically methylates the N3 position of the uracil ring of uridine 1498 (m3U1498) in 16S rRNA. Acts on the fully assembled 30S ribosomal subunit.</text>
</comment>
<comment type="similarity">
    <text evidence="2 10">Belongs to the RNA methyltransferase RsmE family.</text>
</comment>
<dbReference type="PANTHER" id="PTHR30027">
    <property type="entry name" value="RIBOSOMAL RNA SMALL SUBUNIT METHYLTRANSFERASE E"/>
    <property type="match status" value="1"/>
</dbReference>
<dbReference type="InterPro" id="IPR046886">
    <property type="entry name" value="RsmE_MTase_dom"/>
</dbReference>
<dbReference type="InterPro" id="IPR006700">
    <property type="entry name" value="RsmE"/>
</dbReference>
<keyword evidence="5 10" id="KW-0489">Methyltransferase</keyword>
<dbReference type="SUPFAM" id="SSF88697">
    <property type="entry name" value="PUA domain-like"/>
    <property type="match status" value="1"/>
</dbReference>
<proteinExistence type="inferred from homology"/>
<evidence type="ECO:0000256" key="10">
    <source>
        <dbReference type="PIRNR" id="PIRNR015601"/>
    </source>
</evidence>
<dbReference type="InterPro" id="IPR046887">
    <property type="entry name" value="RsmE_PUA-like"/>
</dbReference>
<evidence type="ECO:0000256" key="3">
    <source>
        <dbReference type="ARBA" id="ARBA00022490"/>
    </source>
</evidence>
<dbReference type="Gene3D" id="3.40.1280.10">
    <property type="match status" value="1"/>
</dbReference>
<gene>
    <name evidence="13" type="ORF">PITCH_A2030160</name>
</gene>
<keyword evidence="3 10" id="KW-0963">Cytoplasm</keyword>
<reference evidence="13" key="1">
    <citation type="submission" date="2018-01" db="EMBL/GenBank/DDBJ databases">
        <authorList>
            <person name="Regsiter A."/>
            <person name="William W."/>
        </authorList>
    </citation>
    <scope>NUCLEOTIDE SEQUENCE</scope>
    <source>
        <strain evidence="13">TRIP AH-1</strain>
    </source>
</reference>
<dbReference type="SUPFAM" id="SSF75217">
    <property type="entry name" value="alpha/beta knot"/>
    <property type="match status" value="1"/>
</dbReference>
<evidence type="ECO:0000256" key="4">
    <source>
        <dbReference type="ARBA" id="ARBA00022552"/>
    </source>
</evidence>
<dbReference type="InterPro" id="IPR015947">
    <property type="entry name" value="PUA-like_sf"/>
</dbReference>
<feature type="domain" description="Ribosomal RNA small subunit methyltransferase E methyltransferase" evidence="11">
    <location>
        <begin position="75"/>
        <end position="239"/>
    </location>
</feature>
<evidence type="ECO:0000256" key="9">
    <source>
        <dbReference type="ARBA" id="ARBA00047944"/>
    </source>
</evidence>
<comment type="subcellular location">
    <subcellularLocation>
        <location evidence="1 10">Cytoplasm</location>
    </subcellularLocation>
</comment>
<dbReference type="Pfam" id="PF04452">
    <property type="entry name" value="Methyltrans_RNA"/>
    <property type="match status" value="1"/>
</dbReference>
<accession>A0A445MWZ3</accession>
<dbReference type="InterPro" id="IPR029028">
    <property type="entry name" value="Alpha/beta_knot_MTases"/>
</dbReference>
<dbReference type="NCBIfam" id="TIGR00046">
    <property type="entry name" value="RsmE family RNA methyltransferase"/>
    <property type="match status" value="1"/>
</dbReference>
<organism evidence="13">
    <name type="scientific">uncultured Desulfobacterium sp</name>
    <dbReference type="NCBI Taxonomy" id="201089"/>
    <lineage>
        <taxon>Bacteria</taxon>
        <taxon>Pseudomonadati</taxon>
        <taxon>Thermodesulfobacteriota</taxon>
        <taxon>Desulfobacteria</taxon>
        <taxon>Desulfobacterales</taxon>
        <taxon>Desulfobacteriaceae</taxon>
        <taxon>Desulfobacterium</taxon>
        <taxon>environmental samples</taxon>
    </lineage>
</organism>
<evidence type="ECO:0000256" key="8">
    <source>
        <dbReference type="ARBA" id="ARBA00025699"/>
    </source>
</evidence>
<evidence type="ECO:0000256" key="2">
    <source>
        <dbReference type="ARBA" id="ARBA00005528"/>
    </source>
</evidence>
<dbReference type="EMBL" id="OJIN01000117">
    <property type="protein sequence ID" value="SPD74016.1"/>
    <property type="molecule type" value="Genomic_DNA"/>
</dbReference>
<keyword evidence="4 10" id="KW-0698">rRNA processing</keyword>
<sequence>MRNFLVEEISAINGVCLIRGSEAWHISRVLRMKQGDHIVLMDKKGGRFESSIESISSREVKVRLKRPLEKQASTDLSITLCQAVTKSNAMDLIIQKASELGVESLTPFFSERSVVRLDQDRITNKMMHWKGVAESSAKQCGRAVTMQVESPLELSSLLEKWREKDALKVILWEKEAENDLKSLLKSTCSIKDFVGIIGPEGGFTEGEVLAGRGAGFIPVSLGVRILRAETAALAIAVIVQYELGDLGLSSAST</sequence>
<protein>
    <recommendedName>
        <fullName evidence="10">Ribosomal RNA small subunit methyltransferase E</fullName>
        <ecNumber evidence="10">2.1.1.193</ecNumber>
    </recommendedName>
</protein>
<name>A0A445MWZ3_9BACT</name>
<keyword evidence="7 10" id="KW-0949">S-adenosyl-L-methionine</keyword>
<keyword evidence="6 10" id="KW-0808">Transferase</keyword>
<dbReference type="NCBIfam" id="NF008692">
    <property type="entry name" value="PRK11713.1-5"/>
    <property type="match status" value="1"/>
</dbReference>
<evidence type="ECO:0000256" key="7">
    <source>
        <dbReference type="ARBA" id="ARBA00022691"/>
    </source>
</evidence>
<feature type="domain" description="Ribosomal RNA small subunit methyltransferase E PUA-like" evidence="12">
    <location>
        <begin position="18"/>
        <end position="64"/>
    </location>
</feature>
<dbReference type="GO" id="GO:0070042">
    <property type="term" value="F:rRNA (uridine-N3-)-methyltransferase activity"/>
    <property type="evidence" value="ECO:0007669"/>
    <property type="project" value="TreeGrafter"/>
</dbReference>
<evidence type="ECO:0000256" key="5">
    <source>
        <dbReference type="ARBA" id="ARBA00022603"/>
    </source>
</evidence>
<evidence type="ECO:0000259" key="12">
    <source>
        <dbReference type="Pfam" id="PF20260"/>
    </source>
</evidence>
<evidence type="ECO:0000256" key="1">
    <source>
        <dbReference type="ARBA" id="ARBA00004496"/>
    </source>
</evidence>
<dbReference type="CDD" id="cd18084">
    <property type="entry name" value="RsmE-like"/>
    <property type="match status" value="1"/>
</dbReference>
<evidence type="ECO:0000259" key="11">
    <source>
        <dbReference type="Pfam" id="PF04452"/>
    </source>
</evidence>
<evidence type="ECO:0000313" key="13">
    <source>
        <dbReference type="EMBL" id="SPD74016.1"/>
    </source>
</evidence>